<proteinExistence type="predicted"/>
<comment type="caution">
    <text evidence="2">The sequence shown here is derived from an EMBL/GenBank/DDBJ whole genome shotgun (WGS) entry which is preliminary data.</text>
</comment>
<evidence type="ECO:0000256" key="1">
    <source>
        <dbReference type="SAM" id="MobiDB-lite"/>
    </source>
</evidence>
<accession>A0A844G8M0</accession>
<evidence type="ECO:0008006" key="4">
    <source>
        <dbReference type="Google" id="ProtNLM"/>
    </source>
</evidence>
<protein>
    <recommendedName>
        <fullName evidence="4">Autotransporter outer membrane beta-barrel domain-containing protein</fullName>
    </recommendedName>
</protein>
<name>A0A844G8M0_9NEIS</name>
<evidence type="ECO:0000313" key="2">
    <source>
        <dbReference type="EMBL" id="MTD32673.1"/>
    </source>
</evidence>
<feature type="region of interest" description="Disordered" evidence="1">
    <location>
        <begin position="1"/>
        <end position="25"/>
    </location>
</feature>
<dbReference type="RefSeq" id="WP_230369175.1">
    <property type="nucleotide sequence ID" value="NZ_WLYX01000001.1"/>
</dbReference>
<dbReference type="InterPro" id="IPR011050">
    <property type="entry name" value="Pectin_lyase_fold/virulence"/>
</dbReference>
<organism evidence="2 3">
    <name type="scientific">Paludibacterium denitrificans</name>
    <dbReference type="NCBI Taxonomy" id="2675226"/>
    <lineage>
        <taxon>Bacteria</taxon>
        <taxon>Pseudomonadati</taxon>
        <taxon>Pseudomonadota</taxon>
        <taxon>Betaproteobacteria</taxon>
        <taxon>Neisseriales</taxon>
        <taxon>Chromobacteriaceae</taxon>
        <taxon>Paludibacterium</taxon>
    </lineage>
</organism>
<dbReference type="SUPFAM" id="SSF51126">
    <property type="entry name" value="Pectin lyase-like"/>
    <property type="match status" value="1"/>
</dbReference>
<feature type="compositionally biased region" description="Low complexity" evidence="1">
    <location>
        <begin position="10"/>
        <end position="19"/>
    </location>
</feature>
<dbReference type="AlphaFoldDB" id="A0A844G8M0"/>
<dbReference type="EMBL" id="WLYX01000001">
    <property type="protein sequence ID" value="MTD32673.1"/>
    <property type="molecule type" value="Genomic_DNA"/>
</dbReference>
<evidence type="ECO:0000313" key="3">
    <source>
        <dbReference type="Proteomes" id="UP000446658"/>
    </source>
</evidence>
<keyword evidence="3" id="KW-1185">Reference proteome</keyword>
<sequence length="110" mass="10557">MSGTGGLTLTGGTETLSGTNTYTGATNVNTGATLNLNGGSDSLASQIVTIASGATLNDTDGGLSSATNLTVDGTLTLGADDAVSQFNGANTGSVALNNRILTIGNGGNFA</sequence>
<dbReference type="Proteomes" id="UP000446658">
    <property type="component" value="Unassembled WGS sequence"/>
</dbReference>
<reference evidence="2 3" key="1">
    <citation type="submission" date="2019-11" db="EMBL/GenBank/DDBJ databases">
        <title>Draft genome sequence of Paludibacterium sp. dN18-1.</title>
        <authorList>
            <person name="Im W.-T."/>
        </authorList>
    </citation>
    <scope>NUCLEOTIDE SEQUENCE [LARGE SCALE GENOMIC DNA]</scope>
    <source>
        <strain evidence="3">dN 18-1</strain>
    </source>
</reference>
<gene>
    <name evidence="2" type="ORF">GKE73_03255</name>
</gene>